<evidence type="ECO:0000259" key="1">
    <source>
        <dbReference type="Pfam" id="PF21599"/>
    </source>
</evidence>
<feature type="domain" description="ZSWIM3 N-terminal" evidence="1">
    <location>
        <begin position="8"/>
        <end position="97"/>
    </location>
</feature>
<organism evidence="2 3">
    <name type="scientific">Oedothorax gibbosus</name>
    <dbReference type="NCBI Taxonomy" id="931172"/>
    <lineage>
        <taxon>Eukaryota</taxon>
        <taxon>Metazoa</taxon>
        <taxon>Ecdysozoa</taxon>
        <taxon>Arthropoda</taxon>
        <taxon>Chelicerata</taxon>
        <taxon>Arachnida</taxon>
        <taxon>Araneae</taxon>
        <taxon>Araneomorphae</taxon>
        <taxon>Entelegynae</taxon>
        <taxon>Araneoidea</taxon>
        <taxon>Linyphiidae</taxon>
        <taxon>Erigoninae</taxon>
        <taxon>Oedothorax</taxon>
    </lineage>
</organism>
<evidence type="ECO:0000313" key="2">
    <source>
        <dbReference type="EMBL" id="KAG8175601.1"/>
    </source>
</evidence>
<name>A0AAV6TVE2_9ARAC</name>
<dbReference type="Pfam" id="PF21599">
    <property type="entry name" value="ZSWIM3_N"/>
    <property type="match status" value="1"/>
</dbReference>
<evidence type="ECO:0000313" key="3">
    <source>
        <dbReference type="Proteomes" id="UP000827092"/>
    </source>
</evidence>
<sequence length="129" mass="15378">MLLKCTVNYTCFWRREAKTLKSQIGRIKNIENVPEELQFYLVQYCCISGGRTHKKNNIDGSRQSKTYRQSCPVKIHALLSEDRKFLEIKNMNMEHNHPVSEELYYSLPQERRLHPDDAQKVPPHEPWIY</sequence>
<comment type="caution">
    <text evidence="2">The sequence shown here is derived from an EMBL/GenBank/DDBJ whole genome shotgun (WGS) entry which is preliminary data.</text>
</comment>
<dbReference type="InterPro" id="IPR040854">
    <property type="entry name" value="ZSWIM9"/>
</dbReference>
<protein>
    <recommendedName>
        <fullName evidence="1">ZSWIM3 N-terminal domain-containing protein</fullName>
    </recommendedName>
</protein>
<dbReference type="AlphaFoldDB" id="A0AAV6TVE2"/>
<dbReference type="PANTHER" id="PTHR47086">
    <property type="entry name" value="BTB DOMAIN-CONTAINING PROTEIN"/>
    <property type="match status" value="1"/>
</dbReference>
<keyword evidence="3" id="KW-1185">Reference proteome</keyword>
<accession>A0AAV6TVE2</accession>
<gene>
    <name evidence="2" type="ORF">JTE90_019413</name>
</gene>
<proteinExistence type="predicted"/>
<dbReference type="EMBL" id="JAFNEN010000980">
    <property type="protein sequence ID" value="KAG8175601.1"/>
    <property type="molecule type" value="Genomic_DNA"/>
</dbReference>
<dbReference type="InterPro" id="IPR048325">
    <property type="entry name" value="ZSWIM3_N"/>
</dbReference>
<dbReference type="PANTHER" id="PTHR47086:SF4">
    <property type="entry name" value="BTB DOMAIN-CONTAINING PROTEIN"/>
    <property type="match status" value="1"/>
</dbReference>
<reference evidence="2 3" key="1">
    <citation type="journal article" date="2022" name="Nat. Ecol. Evol.">
        <title>A masculinizing supergene underlies an exaggerated male reproductive morph in a spider.</title>
        <authorList>
            <person name="Hendrickx F."/>
            <person name="De Corte Z."/>
            <person name="Sonet G."/>
            <person name="Van Belleghem S.M."/>
            <person name="Kostlbacher S."/>
            <person name="Vangestel C."/>
        </authorList>
    </citation>
    <scope>NUCLEOTIDE SEQUENCE [LARGE SCALE GENOMIC DNA]</scope>
    <source>
        <strain evidence="2">W744_W776</strain>
    </source>
</reference>
<dbReference type="Proteomes" id="UP000827092">
    <property type="component" value="Unassembled WGS sequence"/>
</dbReference>